<reference evidence="2" key="1">
    <citation type="submission" date="2012-05" db="EMBL/GenBank/DDBJ databases">
        <authorList>
            <person name="Krishnakumar V."/>
            <person name="Cheung F."/>
            <person name="Xiao Y."/>
            <person name="Chan A."/>
            <person name="Moskal W.A."/>
            <person name="Town C.D."/>
        </authorList>
    </citation>
    <scope>NUCLEOTIDE SEQUENCE</scope>
</reference>
<feature type="chain" id="PRO_5003679130" evidence="1">
    <location>
        <begin position="21"/>
        <end position="105"/>
    </location>
</feature>
<feature type="signal peptide" evidence="1">
    <location>
        <begin position="1"/>
        <end position="20"/>
    </location>
</feature>
<evidence type="ECO:0000313" key="2">
    <source>
        <dbReference type="EMBL" id="AFK33408.1"/>
    </source>
</evidence>
<evidence type="ECO:0000256" key="1">
    <source>
        <dbReference type="SAM" id="SignalP"/>
    </source>
</evidence>
<name>I3RZG6_LOTJA</name>
<organism evidence="2">
    <name type="scientific">Lotus japonicus</name>
    <name type="common">Lotus corniculatus var. japonicus</name>
    <dbReference type="NCBI Taxonomy" id="34305"/>
    <lineage>
        <taxon>Eukaryota</taxon>
        <taxon>Viridiplantae</taxon>
        <taxon>Streptophyta</taxon>
        <taxon>Embryophyta</taxon>
        <taxon>Tracheophyta</taxon>
        <taxon>Spermatophyta</taxon>
        <taxon>Magnoliopsida</taxon>
        <taxon>eudicotyledons</taxon>
        <taxon>Gunneridae</taxon>
        <taxon>Pentapetalae</taxon>
        <taxon>rosids</taxon>
        <taxon>fabids</taxon>
        <taxon>Fabales</taxon>
        <taxon>Fabaceae</taxon>
        <taxon>Papilionoideae</taxon>
        <taxon>50 kb inversion clade</taxon>
        <taxon>NPAAA clade</taxon>
        <taxon>Hologalegina</taxon>
        <taxon>robinioid clade</taxon>
        <taxon>Loteae</taxon>
        <taxon>Lotus</taxon>
    </lineage>
</organism>
<dbReference type="AlphaFoldDB" id="I3RZG6"/>
<keyword evidence="1" id="KW-0732">Signal</keyword>
<dbReference type="EMBL" id="BT133613">
    <property type="protein sequence ID" value="AFK33408.1"/>
    <property type="molecule type" value="mRNA"/>
</dbReference>
<proteinExistence type="evidence at transcript level"/>
<accession>I3RZG6</accession>
<sequence length="105" mass="12045">MIIFHTSIPVHLICLGNSTATMLVTPCFLETTIQPHQSLSLEHTGLKVGKLSGPFWRVELLRRTRLLPKLQGSSLRWRMWINSQRKVFPLLVKYNFTVGKDKIAC</sequence>
<protein>
    <submittedName>
        <fullName evidence="2">Uncharacterized protein</fullName>
    </submittedName>
</protein>